<feature type="domain" description="Acyltransferase 3" evidence="3">
    <location>
        <begin position="88"/>
        <end position="262"/>
    </location>
</feature>
<keyword evidence="2" id="KW-0472">Membrane</keyword>
<evidence type="ECO:0000313" key="5">
    <source>
        <dbReference type="Proteomes" id="UP000466445"/>
    </source>
</evidence>
<evidence type="ECO:0000259" key="3">
    <source>
        <dbReference type="Pfam" id="PF01757"/>
    </source>
</evidence>
<evidence type="ECO:0000313" key="4">
    <source>
        <dbReference type="EMBL" id="BBY59612.1"/>
    </source>
</evidence>
<feature type="transmembrane region" description="Helical" evidence="2">
    <location>
        <begin position="206"/>
        <end position="227"/>
    </location>
</feature>
<sequence>MVAYVAISIPVIGEGFAARAWGLRTRGIVFATAVGVLALACLAAILRPESCEKSGRSTYADADEFSPMRLAFPTSDEVAAQMSPDRDRAIDVIRIGALLGVVLGHPVMATSVIADDVLHCDNPLTRPVVFQAATWIFQIQPLFFFAGAAASMAAWRADASWGQWLMKRCAKLFRPVFAYLTFWAVALTILHQLLPPHVSNPVAGVWTQLLWFLGTYMLMLAAMPLLIRIRTLAQLVAAATVVYLAVWLIPGMFGVAYGPYDLSLVGIEGQRLASVVPPSLLRAGHAIMMCCLIIAAAPAIGRSARASRVEIALRQSFPSRSPVSRSCGGTPGDSPRPRANGLVWHRGPCARSRPPISPSYAPAPRGTFAWCRPADRTLIRPCW</sequence>
<dbReference type="InterPro" id="IPR002656">
    <property type="entry name" value="Acyl_transf_3_dom"/>
</dbReference>
<dbReference type="Pfam" id="PF01757">
    <property type="entry name" value="Acyl_transf_3"/>
    <property type="match status" value="1"/>
</dbReference>
<keyword evidence="2" id="KW-1133">Transmembrane helix</keyword>
<keyword evidence="5" id="KW-1185">Reference proteome</keyword>
<feature type="transmembrane region" description="Helical" evidence="2">
    <location>
        <begin position="134"/>
        <end position="155"/>
    </location>
</feature>
<dbReference type="Proteomes" id="UP000466445">
    <property type="component" value="Chromosome"/>
</dbReference>
<name>A0A7I7SRJ7_9MYCO</name>
<dbReference type="KEGG" id="msar:MSAR_27480"/>
<reference evidence="4 5" key="1">
    <citation type="journal article" date="2019" name="Emerg. Microbes Infect.">
        <title>Comprehensive subspecies identification of 175 nontuberculous mycobacteria species based on 7547 genomic profiles.</title>
        <authorList>
            <person name="Matsumoto Y."/>
            <person name="Kinjo T."/>
            <person name="Motooka D."/>
            <person name="Nabeya D."/>
            <person name="Jung N."/>
            <person name="Uechi K."/>
            <person name="Horii T."/>
            <person name="Iida T."/>
            <person name="Fujita J."/>
            <person name="Nakamura S."/>
        </authorList>
    </citation>
    <scope>NUCLEOTIDE SEQUENCE [LARGE SCALE GENOMIC DNA]</scope>
    <source>
        <strain evidence="4 5">JCM 30395</strain>
    </source>
</reference>
<proteinExistence type="predicted"/>
<keyword evidence="2" id="KW-0812">Transmembrane</keyword>
<dbReference type="AlphaFoldDB" id="A0A7I7SRJ7"/>
<evidence type="ECO:0000256" key="2">
    <source>
        <dbReference type="SAM" id="Phobius"/>
    </source>
</evidence>
<feature type="transmembrane region" description="Helical" evidence="2">
    <location>
        <begin position="176"/>
        <end position="194"/>
    </location>
</feature>
<feature type="transmembrane region" description="Helical" evidence="2">
    <location>
        <begin position="92"/>
        <end position="114"/>
    </location>
</feature>
<accession>A0A7I7SRJ7</accession>
<organism evidence="4 5">
    <name type="scientific">Mycolicibacterium sarraceniae</name>
    <dbReference type="NCBI Taxonomy" id="1534348"/>
    <lineage>
        <taxon>Bacteria</taxon>
        <taxon>Bacillati</taxon>
        <taxon>Actinomycetota</taxon>
        <taxon>Actinomycetes</taxon>
        <taxon>Mycobacteriales</taxon>
        <taxon>Mycobacteriaceae</taxon>
        <taxon>Mycolicibacterium</taxon>
    </lineage>
</organism>
<dbReference type="GO" id="GO:0016747">
    <property type="term" value="F:acyltransferase activity, transferring groups other than amino-acyl groups"/>
    <property type="evidence" value="ECO:0007669"/>
    <property type="project" value="InterPro"/>
</dbReference>
<protein>
    <recommendedName>
        <fullName evidence="3">Acyltransferase 3 domain-containing protein</fullName>
    </recommendedName>
</protein>
<dbReference type="EMBL" id="AP022595">
    <property type="protein sequence ID" value="BBY59612.1"/>
    <property type="molecule type" value="Genomic_DNA"/>
</dbReference>
<evidence type="ECO:0000256" key="1">
    <source>
        <dbReference type="SAM" id="MobiDB-lite"/>
    </source>
</evidence>
<feature type="transmembrane region" description="Helical" evidence="2">
    <location>
        <begin position="280"/>
        <end position="300"/>
    </location>
</feature>
<feature type="transmembrane region" description="Helical" evidence="2">
    <location>
        <begin position="27"/>
        <end position="46"/>
    </location>
</feature>
<gene>
    <name evidence="4" type="ORF">MSAR_27480</name>
</gene>
<feature type="region of interest" description="Disordered" evidence="1">
    <location>
        <begin position="319"/>
        <end position="339"/>
    </location>
</feature>
<feature type="transmembrane region" description="Helical" evidence="2">
    <location>
        <begin position="234"/>
        <end position="260"/>
    </location>
</feature>